<sequence length="403" mass="41981">MKSYIVGVGMTKFEKPESRDWQYWDMAKEAGTAALADAGVDYGLVEQVPVGYCFQASTAGQRAAYELGLSGVPVYNVNNNCATGSTALMMARQFVEGGINDCVLALGFEKMKRGALGGGADGGARGGAADDSFKSSPVARHYGIMAAGHGFEMSPPTAQIFGNAAREHMERYGTTAAQLAAVGAKNHRHSANNPNAQFQDVYSVEEILAAKEIHAPLTKLQCSPTSDGAAAALVVSERFVVRHGLHDKAVEIIAQSMTTDTEASFASGSCIDVVGKPMTAAAARQVYEASGLGIEDVDVVELHDCFSINELLTYEALGMCEDGAAGKLVESGATTYGGRWVVNPSGGLISKGHPLGATGLAQAAELVWQLRGQAGPRQVSGARVGLAHNIGLGGAAVVTLLRR</sequence>
<evidence type="ECO:0000256" key="4">
    <source>
        <dbReference type="ARBA" id="ARBA00022679"/>
    </source>
</evidence>
<organism evidence="11">
    <name type="scientific">Streptomyces sp. NBC_00049</name>
    <dbReference type="NCBI Taxonomy" id="2903617"/>
    <lineage>
        <taxon>Bacteria</taxon>
        <taxon>Bacillati</taxon>
        <taxon>Actinomycetota</taxon>
        <taxon>Actinomycetes</taxon>
        <taxon>Kitasatosporales</taxon>
        <taxon>Streptomycetaceae</taxon>
        <taxon>Streptomyces</taxon>
    </lineage>
</organism>
<keyword evidence="4" id="KW-0808">Transferase</keyword>
<reference evidence="11" key="1">
    <citation type="submission" date="2022-10" db="EMBL/GenBank/DDBJ databases">
        <title>The complete genomes of actinobacterial strains from the NBC collection.</title>
        <authorList>
            <person name="Joergensen T.S."/>
            <person name="Alvarez Arevalo M."/>
            <person name="Sterndorff E.B."/>
            <person name="Faurdal D."/>
            <person name="Vuksanovic O."/>
            <person name="Mourched A.-S."/>
            <person name="Charusanti P."/>
            <person name="Shaw S."/>
            <person name="Blin K."/>
            <person name="Weber T."/>
        </authorList>
    </citation>
    <scope>NUCLEOTIDE SEQUENCE</scope>
    <source>
        <strain evidence="11">NBC_00049</strain>
    </source>
</reference>
<dbReference type="GO" id="GO:0008289">
    <property type="term" value="F:lipid binding"/>
    <property type="evidence" value="ECO:0007669"/>
    <property type="project" value="UniProtKB-KW"/>
</dbReference>
<dbReference type="Pfam" id="PF00108">
    <property type="entry name" value="Thiolase_N"/>
    <property type="match status" value="1"/>
</dbReference>
<feature type="domain" description="Thiolase C-terminal" evidence="10">
    <location>
        <begin position="277"/>
        <end position="399"/>
    </location>
</feature>
<keyword evidence="7" id="KW-0576">Peroxisome</keyword>
<dbReference type="Gene3D" id="3.40.47.10">
    <property type="match status" value="1"/>
</dbReference>
<evidence type="ECO:0000256" key="3">
    <source>
        <dbReference type="ARBA" id="ARBA00022448"/>
    </source>
</evidence>
<evidence type="ECO:0000256" key="1">
    <source>
        <dbReference type="ARBA" id="ARBA00004275"/>
    </source>
</evidence>
<evidence type="ECO:0000259" key="9">
    <source>
        <dbReference type="Pfam" id="PF00108"/>
    </source>
</evidence>
<protein>
    <recommendedName>
        <fullName evidence="2">propanoyl-CoA C-acyltransferase</fullName>
        <ecNumber evidence="2">2.3.1.176</ecNumber>
    </recommendedName>
    <alternativeName>
        <fullName evidence="8">Propanoyl-CoA C-acyltransferase</fullName>
    </alternativeName>
</protein>
<dbReference type="Pfam" id="PF22691">
    <property type="entry name" value="Thiolase_C_1"/>
    <property type="match status" value="1"/>
</dbReference>
<keyword evidence="3" id="KW-0813">Transport</keyword>
<dbReference type="EC" id="2.3.1.176" evidence="2"/>
<dbReference type="SUPFAM" id="SSF53901">
    <property type="entry name" value="Thiolase-like"/>
    <property type="match status" value="2"/>
</dbReference>
<dbReference type="PANTHER" id="PTHR42870">
    <property type="entry name" value="ACETYL-COA C-ACETYLTRANSFERASE"/>
    <property type="match status" value="1"/>
</dbReference>
<keyword evidence="6" id="KW-0446">Lipid-binding</keyword>
<keyword evidence="5" id="KW-0445">Lipid transport</keyword>
<dbReference type="InterPro" id="IPR055140">
    <property type="entry name" value="Thiolase_C_2"/>
</dbReference>
<dbReference type="EMBL" id="CP108264">
    <property type="protein sequence ID" value="WTU73643.1"/>
    <property type="molecule type" value="Genomic_DNA"/>
</dbReference>
<evidence type="ECO:0000256" key="7">
    <source>
        <dbReference type="ARBA" id="ARBA00023140"/>
    </source>
</evidence>
<evidence type="ECO:0000313" key="11">
    <source>
        <dbReference type="EMBL" id="WTU73643.1"/>
    </source>
</evidence>
<dbReference type="PANTHER" id="PTHR42870:SF1">
    <property type="entry name" value="NON-SPECIFIC LIPID-TRANSFER PROTEIN-LIKE 2"/>
    <property type="match status" value="1"/>
</dbReference>
<dbReference type="InterPro" id="IPR020615">
    <property type="entry name" value="Thiolase_acyl_enz_int_AS"/>
</dbReference>
<dbReference type="PIRSF" id="PIRSF000429">
    <property type="entry name" value="Ac-CoA_Ac_transf"/>
    <property type="match status" value="1"/>
</dbReference>
<name>A0AAU2JQ92_9ACTN</name>
<dbReference type="GO" id="GO:0006869">
    <property type="term" value="P:lipid transport"/>
    <property type="evidence" value="ECO:0007669"/>
    <property type="project" value="UniProtKB-KW"/>
</dbReference>
<dbReference type="PROSITE" id="PS00098">
    <property type="entry name" value="THIOLASE_1"/>
    <property type="match status" value="1"/>
</dbReference>
<dbReference type="InterPro" id="IPR020613">
    <property type="entry name" value="Thiolase_CS"/>
</dbReference>
<dbReference type="PROSITE" id="PS00737">
    <property type="entry name" value="THIOLASE_2"/>
    <property type="match status" value="1"/>
</dbReference>
<dbReference type="GO" id="GO:0016747">
    <property type="term" value="F:acyltransferase activity, transferring groups other than amino-acyl groups"/>
    <property type="evidence" value="ECO:0007669"/>
    <property type="project" value="InterPro"/>
</dbReference>
<gene>
    <name evidence="11" type="ORF">OG327_09990</name>
</gene>
<dbReference type="CDD" id="cd00829">
    <property type="entry name" value="SCP-x_thiolase"/>
    <property type="match status" value="1"/>
</dbReference>
<feature type="domain" description="Thiolase N-terminal" evidence="9">
    <location>
        <begin position="4"/>
        <end position="237"/>
    </location>
</feature>
<dbReference type="InterPro" id="IPR002155">
    <property type="entry name" value="Thiolase"/>
</dbReference>
<evidence type="ECO:0000259" key="10">
    <source>
        <dbReference type="Pfam" id="PF22691"/>
    </source>
</evidence>
<dbReference type="InterPro" id="IPR016039">
    <property type="entry name" value="Thiolase-like"/>
</dbReference>
<evidence type="ECO:0000256" key="6">
    <source>
        <dbReference type="ARBA" id="ARBA00023121"/>
    </source>
</evidence>
<proteinExistence type="predicted"/>
<dbReference type="InterPro" id="IPR020616">
    <property type="entry name" value="Thiolase_N"/>
</dbReference>
<comment type="subcellular location">
    <subcellularLocation>
        <location evidence="1">Peroxisome</location>
    </subcellularLocation>
</comment>
<evidence type="ECO:0000256" key="8">
    <source>
        <dbReference type="ARBA" id="ARBA00032316"/>
    </source>
</evidence>
<dbReference type="NCBIfam" id="NF006102">
    <property type="entry name" value="PRK08256.1"/>
    <property type="match status" value="1"/>
</dbReference>
<dbReference type="AlphaFoldDB" id="A0AAU2JQ92"/>
<evidence type="ECO:0000256" key="5">
    <source>
        <dbReference type="ARBA" id="ARBA00023055"/>
    </source>
</evidence>
<evidence type="ECO:0000256" key="2">
    <source>
        <dbReference type="ARBA" id="ARBA00012352"/>
    </source>
</evidence>
<accession>A0AAU2JQ92</accession>